<sequence length="220" mass="26369">MINRDFLNQFSQQFIEQIKHVCNIDGYLTYSIDNIHHAYNFEVCGIPRSSIDEYLNVQIEHDPVSFRHFYHDPKNVAMLDQYQPNEMYADFMKRWQVEDTAEFFFRKRNGRPIFGISIFRESNKEKFNAQEQKIFEAFSTLSTNHFYHHTDVIDRDQVMQDFNLTKKEIIVLEELFSDLEGNQIALKLNCSLATVKTHVQHIYQKINVRNRQELLCKFLK</sequence>
<feature type="domain" description="HTH luxR-type" evidence="4">
    <location>
        <begin position="157"/>
        <end position="220"/>
    </location>
</feature>
<gene>
    <name evidence="5" type="ORF">RFH51_12065</name>
</gene>
<evidence type="ECO:0000259" key="4">
    <source>
        <dbReference type="PROSITE" id="PS50043"/>
    </source>
</evidence>
<name>A0AAW8JI47_9GAMM</name>
<dbReference type="InterPro" id="IPR036388">
    <property type="entry name" value="WH-like_DNA-bd_sf"/>
</dbReference>
<dbReference type="PANTHER" id="PTHR44688">
    <property type="entry name" value="DNA-BINDING TRANSCRIPTIONAL ACTIVATOR DEVR_DOSR"/>
    <property type="match status" value="1"/>
</dbReference>
<evidence type="ECO:0000313" key="5">
    <source>
        <dbReference type="EMBL" id="MDQ9072194.1"/>
    </source>
</evidence>
<dbReference type="Gene3D" id="1.10.10.10">
    <property type="entry name" value="Winged helix-like DNA-binding domain superfamily/Winged helix DNA-binding domain"/>
    <property type="match status" value="1"/>
</dbReference>
<dbReference type="Proteomes" id="UP001243195">
    <property type="component" value="Unassembled WGS sequence"/>
</dbReference>
<accession>A0AAW8JI47</accession>
<dbReference type="InterPro" id="IPR016032">
    <property type="entry name" value="Sig_transdc_resp-reg_C-effctor"/>
</dbReference>
<keyword evidence="1" id="KW-0805">Transcription regulation</keyword>
<reference evidence="5" key="1">
    <citation type="submission" date="2023-08" db="EMBL/GenBank/DDBJ databases">
        <title>Emergence of clinically-relevant ST2 carbapenem-resistant Acinetobacter baumannii strains in hospital sewages in Zhejiang, East of China.</title>
        <authorList>
            <person name="Kaichao C."/>
            <person name="Zhang R."/>
        </authorList>
    </citation>
    <scope>NUCLEOTIDE SEQUENCE</scope>
    <source>
        <strain evidence="5">M-SY-60</strain>
    </source>
</reference>
<evidence type="ECO:0000256" key="2">
    <source>
        <dbReference type="ARBA" id="ARBA00023125"/>
    </source>
</evidence>
<evidence type="ECO:0000256" key="1">
    <source>
        <dbReference type="ARBA" id="ARBA00023015"/>
    </source>
</evidence>
<dbReference type="Pfam" id="PF00196">
    <property type="entry name" value="GerE"/>
    <property type="match status" value="1"/>
</dbReference>
<evidence type="ECO:0000256" key="3">
    <source>
        <dbReference type="ARBA" id="ARBA00023163"/>
    </source>
</evidence>
<keyword evidence="2" id="KW-0238">DNA-binding</keyword>
<dbReference type="GO" id="GO:0003677">
    <property type="term" value="F:DNA binding"/>
    <property type="evidence" value="ECO:0007669"/>
    <property type="project" value="UniProtKB-KW"/>
</dbReference>
<comment type="caution">
    <text evidence="5">The sequence shown here is derived from an EMBL/GenBank/DDBJ whole genome shotgun (WGS) entry which is preliminary data.</text>
</comment>
<dbReference type="RefSeq" id="WP_004865250.1">
    <property type="nucleotide sequence ID" value="NZ_BBLI01000024.1"/>
</dbReference>
<dbReference type="PROSITE" id="PS50043">
    <property type="entry name" value="HTH_LUXR_2"/>
    <property type="match status" value="1"/>
</dbReference>
<dbReference type="EMBL" id="JAVIDA010000016">
    <property type="protein sequence ID" value="MDQ9072194.1"/>
    <property type="molecule type" value="Genomic_DNA"/>
</dbReference>
<dbReference type="SUPFAM" id="SSF46894">
    <property type="entry name" value="C-terminal effector domain of the bipartite response regulators"/>
    <property type="match status" value="1"/>
</dbReference>
<dbReference type="CDD" id="cd06170">
    <property type="entry name" value="LuxR_C_like"/>
    <property type="match status" value="1"/>
</dbReference>
<dbReference type="GO" id="GO:0006355">
    <property type="term" value="P:regulation of DNA-templated transcription"/>
    <property type="evidence" value="ECO:0007669"/>
    <property type="project" value="InterPro"/>
</dbReference>
<dbReference type="GeneID" id="84209919"/>
<protein>
    <submittedName>
        <fullName evidence="5">Helix-turn-helix transcriptional regulator</fullName>
    </submittedName>
</protein>
<keyword evidence="3" id="KW-0804">Transcription</keyword>
<dbReference type="SMART" id="SM00421">
    <property type="entry name" value="HTH_LUXR"/>
    <property type="match status" value="1"/>
</dbReference>
<dbReference type="AlphaFoldDB" id="A0AAW8JI47"/>
<dbReference type="InterPro" id="IPR000792">
    <property type="entry name" value="Tscrpt_reg_LuxR_C"/>
</dbReference>
<dbReference type="PANTHER" id="PTHR44688:SF16">
    <property type="entry name" value="DNA-BINDING TRANSCRIPTIONAL ACTIVATOR DEVR_DOSR"/>
    <property type="match status" value="1"/>
</dbReference>
<proteinExistence type="predicted"/>
<organism evidence="5 6">
    <name type="scientific">Acinetobacter gerneri</name>
    <dbReference type="NCBI Taxonomy" id="202952"/>
    <lineage>
        <taxon>Bacteria</taxon>
        <taxon>Pseudomonadati</taxon>
        <taxon>Pseudomonadota</taxon>
        <taxon>Gammaproteobacteria</taxon>
        <taxon>Moraxellales</taxon>
        <taxon>Moraxellaceae</taxon>
        <taxon>Acinetobacter</taxon>
    </lineage>
</organism>
<evidence type="ECO:0000313" key="6">
    <source>
        <dbReference type="Proteomes" id="UP001243195"/>
    </source>
</evidence>